<keyword evidence="2" id="KW-1185">Reference proteome</keyword>
<protein>
    <submittedName>
        <fullName evidence="1">Uncharacterized protein</fullName>
    </submittedName>
</protein>
<dbReference type="EMBL" id="JAINUF010000013">
    <property type="protein sequence ID" value="KAJ8343692.1"/>
    <property type="molecule type" value="Genomic_DNA"/>
</dbReference>
<accession>A0A9Q1IL63</accession>
<gene>
    <name evidence="1" type="ORF">SKAU_G00310210</name>
</gene>
<comment type="caution">
    <text evidence="1">The sequence shown here is derived from an EMBL/GenBank/DDBJ whole genome shotgun (WGS) entry which is preliminary data.</text>
</comment>
<organism evidence="1 2">
    <name type="scientific">Synaphobranchus kaupii</name>
    <name type="common">Kaup's arrowtooth eel</name>
    <dbReference type="NCBI Taxonomy" id="118154"/>
    <lineage>
        <taxon>Eukaryota</taxon>
        <taxon>Metazoa</taxon>
        <taxon>Chordata</taxon>
        <taxon>Craniata</taxon>
        <taxon>Vertebrata</taxon>
        <taxon>Euteleostomi</taxon>
        <taxon>Actinopterygii</taxon>
        <taxon>Neopterygii</taxon>
        <taxon>Teleostei</taxon>
        <taxon>Anguilliformes</taxon>
        <taxon>Synaphobranchidae</taxon>
        <taxon>Synaphobranchus</taxon>
    </lineage>
</organism>
<sequence length="99" mass="11173">MGWTGARVSPTVLHGPSLAHRYIQIGIPHFLFWYGLATVSLLTRSAIDIQVGVKSRQRTSGVVACSWLVIGGAERKMLHEKNLTQYLGKNIKWRIFLLR</sequence>
<evidence type="ECO:0000313" key="1">
    <source>
        <dbReference type="EMBL" id="KAJ8343692.1"/>
    </source>
</evidence>
<evidence type="ECO:0000313" key="2">
    <source>
        <dbReference type="Proteomes" id="UP001152622"/>
    </source>
</evidence>
<proteinExistence type="predicted"/>
<reference evidence="1" key="1">
    <citation type="journal article" date="2023" name="Science">
        <title>Genome structures resolve the early diversification of teleost fishes.</title>
        <authorList>
            <person name="Parey E."/>
            <person name="Louis A."/>
            <person name="Montfort J."/>
            <person name="Bouchez O."/>
            <person name="Roques C."/>
            <person name="Iampietro C."/>
            <person name="Lluch J."/>
            <person name="Castinel A."/>
            <person name="Donnadieu C."/>
            <person name="Desvignes T."/>
            <person name="Floi Bucao C."/>
            <person name="Jouanno E."/>
            <person name="Wen M."/>
            <person name="Mejri S."/>
            <person name="Dirks R."/>
            <person name="Jansen H."/>
            <person name="Henkel C."/>
            <person name="Chen W.J."/>
            <person name="Zahm M."/>
            <person name="Cabau C."/>
            <person name="Klopp C."/>
            <person name="Thompson A.W."/>
            <person name="Robinson-Rechavi M."/>
            <person name="Braasch I."/>
            <person name="Lecointre G."/>
            <person name="Bobe J."/>
            <person name="Postlethwait J.H."/>
            <person name="Berthelot C."/>
            <person name="Roest Crollius H."/>
            <person name="Guiguen Y."/>
        </authorList>
    </citation>
    <scope>NUCLEOTIDE SEQUENCE</scope>
    <source>
        <strain evidence="1">WJC10195</strain>
    </source>
</reference>
<dbReference type="AlphaFoldDB" id="A0A9Q1IL63"/>
<dbReference type="Proteomes" id="UP001152622">
    <property type="component" value="Chromosome 13"/>
</dbReference>
<name>A0A9Q1IL63_SYNKA</name>